<evidence type="ECO:0000259" key="7">
    <source>
        <dbReference type="PROSITE" id="PS51846"/>
    </source>
</evidence>
<dbReference type="PANTHER" id="PTHR22777">
    <property type="entry name" value="HEMOLYSIN-RELATED"/>
    <property type="match status" value="1"/>
</dbReference>
<dbReference type="PANTHER" id="PTHR22777:SF17">
    <property type="entry name" value="UPF0053 PROTEIN SLL0260"/>
    <property type="match status" value="1"/>
</dbReference>
<dbReference type="Pfam" id="PF01595">
    <property type="entry name" value="CNNM"/>
    <property type="match status" value="1"/>
</dbReference>
<reference evidence="8 9" key="1">
    <citation type="submission" date="2019-02" db="EMBL/GenBank/DDBJ databases">
        <title>Deep-cultivation of Planctomycetes and their phenomic and genomic characterization uncovers novel biology.</title>
        <authorList>
            <person name="Wiegand S."/>
            <person name="Jogler M."/>
            <person name="Boedeker C."/>
            <person name="Pinto D."/>
            <person name="Vollmers J."/>
            <person name="Rivas-Marin E."/>
            <person name="Kohn T."/>
            <person name="Peeters S.H."/>
            <person name="Heuer A."/>
            <person name="Rast P."/>
            <person name="Oberbeckmann S."/>
            <person name="Bunk B."/>
            <person name="Jeske O."/>
            <person name="Meyerdierks A."/>
            <person name="Storesund J.E."/>
            <person name="Kallscheuer N."/>
            <person name="Luecker S."/>
            <person name="Lage O.M."/>
            <person name="Pohl T."/>
            <person name="Merkel B.J."/>
            <person name="Hornburger P."/>
            <person name="Mueller R.-W."/>
            <person name="Bruemmer F."/>
            <person name="Labrenz M."/>
            <person name="Spormann A.M."/>
            <person name="Op Den Camp H."/>
            <person name="Overmann J."/>
            <person name="Amann R."/>
            <person name="Jetten M.S.M."/>
            <person name="Mascher T."/>
            <person name="Medema M.H."/>
            <person name="Devos D.P."/>
            <person name="Kaster A.-K."/>
            <person name="Ovreas L."/>
            <person name="Rohde M."/>
            <person name="Galperin M.Y."/>
            <person name="Jogler C."/>
        </authorList>
    </citation>
    <scope>NUCLEOTIDE SEQUENCE [LARGE SCALE GENOMIC DNA]</scope>
    <source>
        <strain evidence="8 9">KOR34</strain>
    </source>
</reference>
<dbReference type="InterPro" id="IPR036318">
    <property type="entry name" value="FAD-bd_PCMH-like_sf"/>
</dbReference>
<keyword evidence="4 5" id="KW-0472">Membrane</keyword>
<evidence type="ECO:0000256" key="1">
    <source>
        <dbReference type="ARBA" id="ARBA00022737"/>
    </source>
</evidence>
<dbReference type="InterPro" id="IPR000644">
    <property type="entry name" value="CBS_dom"/>
</dbReference>
<dbReference type="SUPFAM" id="SSF54631">
    <property type="entry name" value="CBS-domain pair"/>
    <property type="match status" value="1"/>
</dbReference>
<evidence type="ECO:0000313" key="8">
    <source>
        <dbReference type="EMBL" id="TWT36152.1"/>
    </source>
</evidence>
<evidence type="ECO:0000256" key="2">
    <source>
        <dbReference type="ARBA" id="ARBA00023122"/>
    </source>
</evidence>
<dbReference type="PROSITE" id="PS51846">
    <property type="entry name" value="CNNM"/>
    <property type="match status" value="1"/>
</dbReference>
<dbReference type="Gene3D" id="3.30.465.10">
    <property type="match status" value="1"/>
</dbReference>
<keyword evidence="9" id="KW-1185">Reference proteome</keyword>
<dbReference type="GO" id="GO:0050660">
    <property type="term" value="F:flavin adenine dinucleotide binding"/>
    <property type="evidence" value="ECO:0007669"/>
    <property type="project" value="InterPro"/>
</dbReference>
<dbReference type="RefSeq" id="WP_146562839.1">
    <property type="nucleotide sequence ID" value="NZ_SIHJ01000001.1"/>
</dbReference>
<dbReference type="GO" id="GO:0005886">
    <property type="term" value="C:plasma membrane"/>
    <property type="evidence" value="ECO:0007669"/>
    <property type="project" value="TreeGrafter"/>
</dbReference>
<feature type="transmembrane region" description="Helical" evidence="5">
    <location>
        <begin position="14"/>
        <end position="37"/>
    </location>
</feature>
<proteinExistence type="predicted"/>
<comment type="caution">
    <text evidence="8">The sequence shown here is derived from an EMBL/GenBank/DDBJ whole genome shotgun (WGS) entry which is preliminary data.</text>
</comment>
<dbReference type="Pfam" id="PF03471">
    <property type="entry name" value="CorC_HlyC"/>
    <property type="match status" value="1"/>
</dbReference>
<evidence type="ECO:0008006" key="10">
    <source>
        <dbReference type="Google" id="ProtNLM"/>
    </source>
</evidence>
<dbReference type="AlphaFoldDB" id="A0A5C5VEQ5"/>
<feature type="transmembrane region" description="Helical" evidence="5">
    <location>
        <begin position="65"/>
        <end position="88"/>
    </location>
</feature>
<accession>A0A5C5VEQ5</accession>
<dbReference type="InterPro" id="IPR016169">
    <property type="entry name" value="FAD-bd_PCMH_sub2"/>
</dbReference>
<feature type="domain" description="CNNM transmembrane" evidence="7">
    <location>
        <begin position="6"/>
        <end position="196"/>
    </location>
</feature>
<evidence type="ECO:0000256" key="4">
    <source>
        <dbReference type="PROSITE-ProRule" id="PRU01193"/>
    </source>
</evidence>
<keyword evidence="2 3" id="KW-0129">CBS domain</keyword>
<dbReference type="InterPro" id="IPR002550">
    <property type="entry name" value="CNNM"/>
</dbReference>
<dbReference type="Proteomes" id="UP000316714">
    <property type="component" value="Unassembled WGS sequence"/>
</dbReference>
<organism evidence="8 9">
    <name type="scientific">Posidoniimonas corsicana</name>
    <dbReference type="NCBI Taxonomy" id="1938618"/>
    <lineage>
        <taxon>Bacteria</taxon>
        <taxon>Pseudomonadati</taxon>
        <taxon>Planctomycetota</taxon>
        <taxon>Planctomycetia</taxon>
        <taxon>Pirellulales</taxon>
        <taxon>Lacipirellulaceae</taxon>
        <taxon>Posidoniimonas</taxon>
    </lineage>
</organism>
<protein>
    <recommendedName>
        <fullName evidence="10">Magnesium and cobalt efflux protein CorC</fullName>
    </recommendedName>
</protein>
<dbReference type="InterPro" id="IPR005170">
    <property type="entry name" value="Transptr-assoc_dom"/>
</dbReference>
<sequence>MSDLANLAPYIPHLIAMSLLLAASAFFSCSEAALFYLGRDDRERMKRGALGERTAARLLANPERLLTAILFWNLLINMAYFALASLVAIGLSNRGASSEASALTVIALFAVIIFSEMLPKNIGVVWPARLATLVSVPLNAAAKVLDPVAWVFGAVSRGSARVLFPRFEPEPYLELGDLERAISLSGEDRQLIEQEQNVLSRIVALSNTRIEEIMRPRLLYEALPPPVSRSQLTPQTTASGYLLITEPDSEEIAAVIDVNRVSLLAGEQIGQLSSPVLPVPWCASVADTLARLDAAKRDVAAVVNELGETIGIVTRNDILGSVLHAEAARDRGADRVGRIRAIGDGQWEVTGMTTLRRLAKQLGCDLPAVKGITVAGMLQEQLHRLPEEGDEVEWAEHFWRVLTADHPTLLTASVRKVLTPDSPPTD</sequence>
<evidence type="ECO:0000259" key="6">
    <source>
        <dbReference type="PROSITE" id="PS51371"/>
    </source>
</evidence>
<dbReference type="PROSITE" id="PS51371">
    <property type="entry name" value="CBS"/>
    <property type="match status" value="1"/>
</dbReference>
<gene>
    <name evidence="8" type="ORF">KOR34_10510</name>
</gene>
<evidence type="ECO:0000256" key="5">
    <source>
        <dbReference type="SAM" id="Phobius"/>
    </source>
</evidence>
<dbReference type="SUPFAM" id="SSF56176">
    <property type="entry name" value="FAD-binding/transporter-associated domain-like"/>
    <property type="match status" value="1"/>
</dbReference>
<dbReference type="InterPro" id="IPR046342">
    <property type="entry name" value="CBS_dom_sf"/>
</dbReference>
<keyword evidence="4 5" id="KW-1133">Transmembrane helix</keyword>
<dbReference type="SMART" id="SM01091">
    <property type="entry name" value="CorC_HlyC"/>
    <property type="match status" value="1"/>
</dbReference>
<dbReference type="OrthoDB" id="235333at2"/>
<evidence type="ECO:0000256" key="3">
    <source>
        <dbReference type="PROSITE-ProRule" id="PRU00703"/>
    </source>
</evidence>
<evidence type="ECO:0000313" key="9">
    <source>
        <dbReference type="Proteomes" id="UP000316714"/>
    </source>
</evidence>
<keyword evidence="4 5" id="KW-0812">Transmembrane</keyword>
<name>A0A5C5VEQ5_9BACT</name>
<dbReference type="EMBL" id="SIHJ01000001">
    <property type="protein sequence ID" value="TWT36152.1"/>
    <property type="molecule type" value="Genomic_DNA"/>
</dbReference>
<dbReference type="Gene3D" id="3.10.580.10">
    <property type="entry name" value="CBS-domain"/>
    <property type="match status" value="1"/>
</dbReference>
<keyword evidence="1" id="KW-0677">Repeat</keyword>
<feature type="domain" description="CBS" evidence="6">
    <location>
        <begin position="272"/>
        <end position="331"/>
    </location>
</feature>